<dbReference type="SUPFAM" id="SSF88723">
    <property type="entry name" value="PIN domain-like"/>
    <property type="match status" value="1"/>
</dbReference>
<keyword evidence="3" id="KW-1185">Reference proteome</keyword>
<proteinExistence type="predicted"/>
<feature type="domain" description="PIN" evidence="1">
    <location>
        <begin position="6"/>
        <end position="137"/>
    </location>
</feature>
<dbReference type="PaxDb" id="449447-MAE_51910"/>
<accession>B0JXX5</accession>
<protein>
    <recommendedName>
        <fullName evidence="1">PIN domain-containing protein</fullName>
    </recommendedName>
</protein>
<dbReference type="CDD" id="cd09854">
    <property type="entry name" value="PIN_VapC-like"/>
    <property type="match status" value="1"/>
</dbReference>
<dbReference type="InterPro" id="IPR029060">
    <property type="entry name" value="PIN-like_dom_sf"/>
</dbReference>
<dbReference type="Proteomes" id="UP000001510">
    <property type="component" value="Chromosome"/>
</dbReference>
<gene>
    <name evidence="2" type="ordered locus">MAE_51910</name>
</gene>
<dbReference type="AlphaFoldDB" id="B0JXX5"/>
<name>B0JXX5_MICAN</name>
<sequence length="149" mass="16696">MPVTFLVDTNVLLRSAEPDHTMYGDAVGATSLLLGQGEKLYIAPQNLIEFWNVYTRPINRNGLGRTVAAAKAEIDRLKSLFPIIDDLPAIYPEWERLVFTYSVKGVQVHDAKLVAAMCVHDLTHILTFNVDDFSRYPEIIAVHPATVRC</sequence>
<dbReference type="Pfam" id="PF01850">
    <property type="entry name" value="PIN"/>
    <property type="match status" value="1"/>
</dbReference>
<dbReference type="EMBL" id="AP009552">
    <property type="protein sequence ID" value="BAG05013.1"/>
    <property type="molecule type" value="Genomic_DNA"/>
</dbReference>
<dbReference type="HOGENOM" id="CLU_146668_3_0_3"/>
<dbReference type="eggNOG" id="COG1848">
    <property type="taxonomic scope" value="Bacteria"/>
</dbReference>
<evidence type="ECO:0000259" key="1">
    <source>
        <dbReference type="Pfam" id="PF01850"/>
    </source>
</evidence>
<dbReference type="KEGG" id="mar:MAE_51910"/>
<dbReference type="InterPro" id="IPR002716">
    <property type="entry name" value="PIN_dom"/>
</dbReference>
<organism evidence="2 3">
    <name type="scientific">Microcystis aeruginosa (strain NIES-843 / IAM M-2473)</name>
    <dbReference type="NCBI Taxonomy" id="449447"/>
    <lineage>
        <taxon>Bacteria</taxon>
        <taxon>Bacillati</taxon>
        <taxon>Cyanobacteriota</taxon>
        <taxon>Cyanophyceae</taxon>
        <taxon>Oscillatoriophycideae</taxon>
        <taxon>Chroococcales</taxon>
        <taxon>Microcystaceae</taxon>
        <taxon>Microcystis</taxon>
    </lineage>
</organism>
<dbReference type="EnsemblBacteria" id="BAG05013">
    <property type="protein sequence ID" value="BAG05013"/>
    <property type="gene ID" value="MAE_51910"/>
</dbReference>
<evidence type="ECO:0000313" key="3">
    <source>
        <dbReference type="Proteomes" id="UP000001510"/>
    </source>
</evidence>
<reference evidence="2 3" key="1">
    <citation type="journal article" date="2007" name="DNA Res.">
        <title>Complete genomic structure of the bloom-forming toxic cyanobacterium Microcystis aeruginosa NIES-843.</title>
        <authorList>
            <person name="Kaneko T."/>
            <person name="Nakajima N."/>
            <person name="Okamoto S."/>
            <person name="Suzuki I."/>
            <person name="Tanabe Y."/>
            <person name="Tamaoki M."/>
            <person name="Nakamura Y."/>
            <person name="Kasai F."/>
            <person name="Watanabe A."/>
            <person name="Kawashima K."/>
            <person name="Kishida Y."/>
            <person name="Ono A."/>
            <person name="Shimizu Y."/>
            <person name="Takahashi C."/>
            <person name="Minami C."/>
            <person name="Fujishiro T."/>
            <person name="Kohara M."/>
            <person name="Katoh M."/>
            <person name="Nakazaki N."/>
            <person name="Nakayama S."/>
            <person name="Yamada M."/>
            <person name="Tabata S."/>
            <person name="Watanabe M.M."/>
        </authorList>
    </citation>
    <scope>NUCLEOTIDE SEQUENCE [LARGE SCALE GENOMIC DNA]</scope>
    <source>
        <strain evidence="3">NIES-843 / IAM M-247</strain>
    </source>
</reference>
<dbReference type="STRING" id="449447.MAE_51910"/>
<evidence type="ECO:0000313" key="2">
    <source>
        <dbReference type="EMBL" id="BAG05013.1"/>
    </source>
</evidence>
<dbReference type="Gene3D" id="3.40.50.1010">
    <property type="entry name" value="5'-nuclease"/>
    <property type="match status" value="1"/>
</dbReference>